<evidence type="ECO:0000256" key="1">
    <source>
        <dbReference type="ARBA" id="ARBA00004370"/>
    </source>
</evidence>
<dbReference type="GO" id="GO:0019867">
    <property type="term" value="C:outer membrane"/>
    <property type="evidence" value="ECO:0007669"/>
    <property type="project" value="InterPro"/>
</dbReference>
<evidence type="ECO:0000313" key="5">
    <source>
        <dbReference type="Proteomes" id="UP000245383"/>
    </source>
</evidence>
<evidence type="ECO:0000313" key="4">
    <source>
        <dbReference type="EMBL" id="PVU88620.1"/>
    </source>
</evidence>
<gene>
    <name evidence="4" type="ORF">BB561_005759</name>
</gene>
<accession>A0A2T9Y8F0</accession>
<comment type="subcellular location">
    <subcellularLocation>
        <location evidence="1">Membrane</location>
    </subcellularLocation>
</comment>
<evidence type="ECO:0000259" key="3">
    <source>
        <dbReference type="Pfam" id="PF01103"/>
    </source>
</evidence>
<dbReference type="STRING" id="133385.A0A2T9Y8F0"/>
<feature type="domain" description="Bacterial surface antigen (D15)" evidence="3">
    <location>
        <begin position="22"/>
        <end position="237"/>
    </location>
</feature>
<protein>
    <recommendedName>
        <fullName evidence="3">Bacterial surface antigen (D15) domain-containing protein</fullName>
    </recommendedName>
</protein>
<dbReference type="Pfam" id="PF01103">
    <property type="entry name" value="Omp85"/>
    <property type="match status" value="1"/>
</dbReference>
<dbReference type="Gene3D" id="2.40.160.50">
    <property type="entry name" value="membrane protein fhac: a member of the omp85/tpsb transporter family"/>
    <property type="match status" value="1"/>
</dbReference>
<name>A0A2T9Y8F0_9FUNG</name>
<proteinExistence type="predicted"/>
<comment type="caution">
    <text evidence="4">The sequence shown here is derived from an EMBL/GenBank/DDBJ whole genome shotgun (WGS) entry which is preliminary data.</text>
</comment>
<dbReference type="InterPro" id="IPR000184">
    <property type="entry name" value="Bac_surfAg_D15"/>
</dbReference>
<reference evidence="4 5" key="1">
    <citation type="journal article" date="2018" name="MBio">
        <title>Comparative Genomics Reveals the Core Gene Toolbox for the Fungus-Insect Symbiosis.</title>
        <authorList>
            <person name="Wang Y."/>
            <person name="Stata M."/>
            <person name="Wang W."/>
            <person name="Stajich J.E."/>
            <person name="White M.M."/>
            <person name="Moncalvo J.M."/>
        </authorList>
    </citation>
    <scope>NUCLEOTIDE SEQUENCE [LARGE SCALE GENOMIC DNA]</scope>
    <source>
        <strain evidence="4 5">SWE-8-4</strain>
    </source>
</reference>
<organism evidence="4 5">
    <name type="scientific">Smittium simulii</name>
    <dbReference type="NCBI Taxonomy" id="133385"/>
    <lineage>
        <taxon>Eukaryota</taxon>
        <taxon>Fungi</taxon>
        <taxon>Fungi incertae sedis</taxon>
        <taxon>Zoopagomycota</taxon>
        <taxon>Kickxellomycotina</taxon>
        <taxon>Harpellomycetes</taxon>
        <taxon>Harpellales</taxon>
        <taxon>Legeriomycetaceae</taxon>
        <taxon>Smittium</taxon>
    </lineage>
</organism>
<keyword evidence="5" id="KW-1185">Reference proteome</keyword>
<evidence type="ECO:0000256" key="2">
    <source>
        <dbReference type="ARBA" id="ARBA00023136"/>
    </source>
</evidence>
<keyword evidence="2" id="KW-0472">Membrane</keyword>
<dbReference type="Proteomes" id="UP000245383">
    <property type="component" value="Unassembled WGS sequence"/>
</dbReference>
<dbReference type="EMBL" id="MBFR01000369">
    <property type="protein sequence ID" value="PVU88620.1"/>
    <property type="molecule type" value="Genomic_DNA"/>
</dbReference>
<dbReference type="OrthoDB" id="1724197at2759"/>
<dbReference type="AlphaFoldDB" id="A0A2T9Y8F0"/>
<sequence length="237" mass="26273">MESCTHSSSYSLVRLVNPVSSTHNTAGHTLKSSLIYNYEIDTSDRSDSQKSSYRFKLYSEVAGLGGDVLFSKNQIDFKSDINIYKRFSITSVMRMGAIFPLFNQSTSITDRFFLGGPMSLRGVLYRGMGPFDKTNCLGGDIFGIASLSLLAPLPFVKSRNFCSHFWLNSGSLAILKKDVPYSEQALSLLQKPTIVGGAGIAYKLNNLQLELNYCLPISAFETDKLKKGFQFTLGLMF</sequence>